<dbReference type="Pfam" id="PF13191">
    <property type="entry name" value="AAA_16"/>
    <property type="match status" value="1"/>
</dbReference>
<dbReference type="AlphaFoldDB" id="A0A516R381"/>
<reference evidence="5 6" key="1">
    <citation type="journal article" date="2019" name="J. Ind. Microbiol. Biotechnol.">
        <title>The complete genomic sequence of Streptomyces spectabilis NRRL-2792 and identification of secondary metabolite biosynthetic gene clusters.</title>
        <authorList>
            <person name="Sinha A."/>
            <person name="Phillips-Salemka S."/>
            <person name="Niraula T.A."/>
            <person name="Short K.A."/>
            <person name="Niraula N.P."/>
        </authorList>
    </citation>
    <scope>NUCLEOTIDE SEQUENCE [LARGE SCALE GENOMIC DNA]</scope>
    <source>
        <strain evidence="5 6">NRRL 2792</strain>
    </source>
</reference>
<dbReference type="SUPFAM" id="SSF48452">
    <property type="entry name" value="TPR-like"/>
    <property type="match status" value="1"/>
</dbReference>
<gene>
    <name evidence="5" type="ORF">FH965_05730</name>
</gene>
<protein>
    <recommendedName>
        <fullName evidence="4">Bacterial transcriptional activator domain-containing protein</fullName>
    </recommendedName>
</protein>
<organism evidence="5 6">
    <name type="scientific">Streptomyces spectabilis</name>
    <dbReference type="NCBI Taxonomy" id="68270"/>
    <lineage>
        <taxon>Bacteria</taxon>
        <taxon>Bacillati</taxon>
        <taxon>Actinomycetota</taxon>
        <taxon>Actinomycetes</taxon>
        <taxon>Kitasatosporales</taxon>
        <taxon>Streptomycetaceae</taxon>
        <taxon>Streptomyces</taxon>
    </lineage>
</organism>
<keyword evidence="3" id="KW-0902">Two-component regulatory system</keyword>
<evidence type="ECO:0000259" key="4">
    <source>
        <dbReference type="SMART" id="SM01043"/>
    </source>
</evidence>
<dbReference type="GO" id="GO:0005524">
    <property type="term" value="F:ATP binding"/>
    <property type="evidence" value="ECO:0007669"/>
    <property type="project" value="UniProtKB-KW"/>
</dbReference>
<dbReference type="GO" id="GO:0004016">
    <property type="term" value="F:adenylate cyclase activity"/>
    <property type="evidence" value="ECO:0007669"/>
    <property type="project" value="TreeGrafter"/>
</dbReference>
<dbReference type="InterPro" id="IPR011990">
    <property type="entry name" value="TPR-like_helical_dom_sf"/>
</dbReference>
<evidence type="ECO:0000313" key="6">
    <source>
        <dbReference type="Proteomes" id="UP000316806"/>
    </source>
</evidence>
<dbReference type="InterPro" id="IPR005158">
    <property type="entry name" value="BTAD"/>
</dbReference>
<dbReference type="EMBL" id="CP040916">
    <property type="protein sequence ID" value="QDQ10114.1"/>
    <property type="molecule type" value="Genomic_DNA"/>
</dbReference>
<dbReference type="InterPro" id="IPR027417">
    <property type="entry name" value="P-loop_NTPase"/>
</dbReference>
<evidence type="ECO:0000256" key="1">
    <source>
        <dbReference type="ARBA" id="ARBA00022741"/>
    </source>
</evidence>
<dbReference type="Pfam" id="PF03704">
    <property type="entry name" value="BTAD"/>
    <property type="match status" value="1"/>
</dbReference>
<dbReference type="PANTHER" id="PTHR16305">
    <property type="entry name" value="TESTICULAR SOLUBLE ADENYLYL CYCLASE"/>
    <property type="match status" value="1"/>
</dbReference>
<evidence type="ECO:0000256" key="3">
    <source>
        <dbReference type="ARBA" id="ARBA00023012"/>
    </source>
</evidence>
<dbReference type="PANTHER" id="PTHR16305:SF28">
    <property type="entry name" value="GUANYLATE CYCLASE DOMAIN-CONTAINING PROTEIN"/>
    <property type="match status" value="1"/>
</dbReference>
<evidence type="ECO:0000256" key="2">
    <source>
        <dbReference type="ARBA" id="ARBA00022840"/>
    </source>
</evidence>
<dbReference type="RefSeq" id="WP_144001786.1">
    <property type="nucleotide sequence ID" value="NZ_CP040916.1"/>
</dbReference>
<proteinExistence type="predicted"/>
<sequence length="1025" mass="109358">MKGYDGGVLEEALGLWAGPAYAEFADETWAVNENARLGELRYAAREALLAARLRGPDPAVAVAGAEALTRDQPLREEGWRLLALALWGSGRQGDALAALRRVRTLLGEELGVDPGPQLLDLEQAVLRQRHEVLHRATRPTAPEPAALATGPSPHGPAAVPVTAVPWTAVPSTATPLTAGPLLGRNAEFAELSAAAARARLGEARPVLLSGEGGIGKSSVLEELERQLPQQGWLVATGHCPETEGAPPCWAWLDLVRTLAATVPPGPYAADLAPLLMPDVGPAAGDPKKGPPAVADGSPAQRFRLHHALLAWLETVAARRPLALPLDDLHQADQETIELFVLCAERLRRSPVLLVASYRPHEADLAGPLARLARRSPSRLALRGLSTPQAQRLLERSCPVPVSDRATAALVERTGGNPFYLRESSRLLAVEGEEAALAQVPQGVLDVIRCRVGRLEPAAISVLRLMAVAGRQTRVDVLVAAADIDEGQVLDALDAGAAAGLLEEPGSGLVRFCHALVRDALVADLTRLRRARTHSRLGRSLEALASDDVSALAHHFLRAATVTPADAEAAVTYALRAADQAIHRYAPRNAELLLEQALDCLTRHPTAFAEAEAEVDAVALEVSLLRLLVHCRIRLGAITGARLARSRAVELARTNGRDDLMVKAYSSWAEPTSWLARNYGTSDPVAVADLERLLDGAFLDPRTRCLLLDQLAGARATVDHRAARTARQALALAREVGEPRLTALTLASLIRVTDFEHRAEERWDLSQELAALAETHDLPEHAWVAEYTAASVAAVRNDVPAVRSHLARADRLTHAYDLGGAGAVGMFKDVMPAMAEGRFDAAEQAVGEAVEALCAQGALAPEALGSFAVLCIRLGQGRMAEVLPQALALSEEYRPLHAALAALALHAVGEQGRAREVFAQRATVRRDFCFSAFLTLDAMAAVALRDRAAAAEIHPLLLPLRDLVGGAASLCVVLRPVAQSLGELALLMDRPQEAASHFHHARRIAHRWNSPHWAAAAADALAALPT</sequence>
<name>A0A516R381_STRST</name>
<dbReference type="Proteomes" id="UP000316806">
    <property type="component" value="Chromosome"/>
</dbReference>
<evidence type="ECO:0000313" key="5">
    <source>
        <dbReference type="EMBL" id="QDQ10114.1"/>
    </source>
</evidence>
<keyword evidence="2" id="KW-0067">ATP-binding</keyword>
<dbReference type="SMART" id="SM01043">
    <property type="entry name" value="BTAD"/>
    <property type="match status" value="1"/>
</dbReference>
<accession>A0A516R381</accession>
<dbReference type="GO" id="GO:0000160">
    <property type="term" value="P:phosphorelay signal transduction system"/>
    <property type="evidence" value="ECO:0007669"/>
    <property type="project" value="UniProtKB-KW"/>
</dbReference>
<feature type="domain" description="Bacterial transcriptional activator" evidence="4">
    <location>
        <begin position="4"/>
        <end position="126"/>
    </location>
</feature>
<keyword evidence="1" id="KW-0547">Nucleotide-binding</keyword>
<dbReference type="SUPFAM" id="SSF52540">
    <property type="entry name" value="P-loop containing nucleoside triphosphate hydrolases"/>
    <property type="match status" value="1"/>
</dbReference>
<dbReference type="InterPro" id="IPR041664">
    <property type="entry name" value="AAA_16"/>
</dbReference>
<dbReference type="GO" id="GO:0005737">
    <property type="term" value="C:cytoplasm"/>
    <property type="evidence" value="ECO:0007669"/>
    <property type="project" value="TreeGrafter"/>
</dbReference>
<dbReference type="Gene3D" id="1.25.40.10">
    <property type="entry name" value="Tetratricopeptide repeat domain"/>
    <property type="match status" value="1"/>
</dbReference>